<reference evidence="1" key="1">
    <citation type="submission" date="2018-02" db="EMBL/GenBank/DDBJ databases">
        <authorList>
            <person name="Cohen D.B."/>
            <person name="Kent A.D."/>
        </authorList>
    </citation>
    <scope>NUCLEOTIDE SEQUENCE</scope>
</reference>
<dbReference type="AlphaFoldDB" id="A0A2N9I2D0"/>
<evidence type="ECO:0008006" key="2">
    <source>
        <dbReference type="Google" id="ProtNLM"/>
    </source>
</evidence>
<evidence type="ECO:0000313" key="1">
    <source>
        <dbReference type="EMBL" id="SPD18588.1"/>
    </source>
</evidence>
<protein>
    <recommendedName>
        <fullName evidence="2">Reverse transcriptase domain-containing protein</fullName>
    </recommendedName>
</protein>
<name>A0A2N9I2D0_FAGSY</name>
<accession>A0A2N9I2D0</accession>
<dbReference type="PANTHER" id="PTHR33116:SF78">
    <property type="entry name" value="OS12G0587133 PROTEIN"/>
    <property type="match status" value="1"/>
</dbReference>
<dbReference type="EMBL" id="OIVN01004657">
    <property type="protein sequence ID" value="SPD18588.1"/>
    <property type="molecule type" value="Genomic_DNA"/>
</dbReference>
<proteinExistence type="predicted"/>
<dbReference type="PANTHER" id="PTHR33116">
    <property type="entry name" value="REVERSE TRANSCRIPTASE ZINC-BINDING DOMAIN-CONTAINING PROTEIN-RELATED-RELATED"/>
    <property type="match status" value="1"/>
</dbReference>
<sequence length="342" mass="38229">MVMELLNGMLRRVKEGGFIKGFKVGGVADSGLFISHLLSSDDTTLFCDVDPLQLMHIRMVLTFFEEVNGPQVNMSKSEMVSLGVKQMCLFWQVFFIVDRTLVGRVEVALFVQIGRMTLLESTFSSLPTYYLSLFTIPASVAQRIKRLQRNFLWGWGVEDEFKLHLVGWDMACSSIAHGGLGLRKIIPFNLALLGKMVVAFRVGGDSFMEASACLAIALISKCFVQSSSFLALFRCLNHLRFSSAAEIQISVCPLPSKVEQSPKTHCLRWNFLSRLLIKTPPPPLESSLEDDLSRAKIAAIRRRTRPYAPIKESARRHAFSRALTRLAVVPATCQSPSTPRQP</sequence>
<organism evidence="1">
    <name type="scientific">Fagus sylvatica</name>
    <name type="common">Beechnut</name>
    <dbReference type="NCBI Taxonomy" id="28930"/>
    <lineage>
        <taxon>Eukaryota</taxon>
        <taxon>Viridiplantae</taxon>
        <taxon>Streptophyta</taxon>
        <taxon>Embryophyta</taxon>
        <taxon>Tracheophyta</taxon>
        <taxon>Spermatophyta</taxon>
        <taxon>Magnoliopsida</taxon>
        <taxon>eudicotyledons</taxon>
        <taxon>Gunneridae</taxon>
        <taxon>Pentapetalae</taxon>
        <taxon>rosids</taxon>
        <taxon>fabids</taxon>
        <taxon>Fagales</taxon>
        <taxon>Fagaceae</taxon>
        <taxon>Fagus</taxon>
    </lineage>
</organism>
<gene>
    <name evidence="1" type="ORF">FSB_LOCUS46470</name>
</gene>